<evidence type="ECO:0000313" key="2">
    <source>
        <dbReference type="Proteomes" id="UP000013487"/>
    </source>
</evidence>
<gene>
    <name evidence="1" type="ORF">BTCBT_002570</name>
</gene>
<dbReference type="EMBL" id="ARXZ02000004">
    <property type="protein sequence ID" value="ERI01015.1"/>
    <property type="molecule type" value="Genomic_DNA"/>
</dbReference>
<sequence length="129" mass="15026">MLSIIVGILVNAQVRKAENLLEGIKMKRVILDIQVGGTLDLNTYNIEGKDIKRIWSVFDEQMMWDSCKFNPLTGKPVKRLEDLHLKHREGVFIEDYVHDYKILKGNILHYYTRIAQKGEQMKILIELKG</sequence>
<protein>
    <submittedName>
        <fullName evidence="1">Uncharacterized protein</fullName>
    </submittedName>
</protein>
<proteinExistence type="predicted"/>
<name>A0AAN4KQL3_BACTU</name>
<organism evidence="1 2">
    <name type="scientific">Bacillus thuringiensis T01-328</name>
    <dbReference type="NCBI Taxonomy" id="1324966"/>
    <lineage>
        <taxon>Bacteria</taxon>
        <taxon>Bacillati</taxon>
        <taxon>Bacillota</taxon>
        <taxon>Bacilli</taxon>
        <taxon>Bacillales</taxon>
        <taxon>Bacillaceae</taxon>
        <taxon>Bacillus</taxon>
        <taxon>Bacillus cereus group</taxon>
    </lineage>
</organism>
<dbReference type="AlphaFoldDB" id="A0AAN4KQL3"/>
<comment type="caution">
    <text evidence="1">The sequence shown here is derived from an EMBL/GenBank/DDBJ whole genome shotgun (WGS) entry which is preliminary data.</text>
</comment>
<reference evidence="1 2" key="1">
    <citation type="journal article" date="2013" name="Genome Announc.">
        <title>Draft Genome Sequence of Bacillus thuringiensis var. thuringiensis Strain T01-328, a Brazilian Isolate That Produces a Soluble Pesticide Protein, Cry1Ia.</title>
        <authorList>
            <person name="Varani A.M."/>
            <person name="Lemos M.V."/>
            <person name="Fernandes C.C."/>
            <person name="Lemos E.G."/>
            <person name="Alves E.C."/>
            <person name="Desiderio J.A."/>
        </authorList>
    </citation>
    <scope>NUCLEOTIDE SEQUENCE [LARGE SCALE GENOMIC DNA]</scope>
    <source>
        <strain evidence="1 2">T01-328</strain>
    </source>
</reference>
<evidence type="ECO:0000313" key="1">
    <source>
        <dbReference type="EMBL" id="ERI01015.1"/>
    </source>
</evidence>
<accession>A0AAN4KQL3</accession>
<dbReference type="Proteomes" id="UP000013487">
    <property type="component" value="Unassembled WGS sequence"/>
</dbReference>